<dbReference type="Pfam" id="PF04650">
    <property type="entry name" value="YSIRK_signal"/>
    <property type="match status" value="1"/>
</dbReference>
<evidence type="ECO:0000256" key="2">
    <source>
        <dbReference type="ARBA" id="ARBA00022729"/>
    </source>
</evidence>
<feature type="domain" description="YSIRK Gram-positive signal peptide" evidence="4">
    <location>
        <begin position="23"/>
        <end position="45"/>
    </location>
</feature>
<organism evidence="6 7">
    <name type="scientific">Finegoldia magna</name>
    <name type="common">Peptostreptococcus magnus</name>
    <dbReference type="NCBI Taxonomy" id="1260"/>
    <lineage>
        <taxon>Bacteria</taxon>
        <taxon>Bacillati</taxon>
        <taxon>Bacillota</taxon>
        <taxon>Tissierellia</taxon>
        <taxon>Tissierellales</taxon>
        <taxon>Peptoniphilaceae</taxon>
        <taxon>Finegoldia</taxon>
    </lineage>
</organism>
<comment type="caution">
    <text evidence="6">The sequence shown here is derived from an EMBL/GenBank/DDBJ whole genome shotgun (WGS) entry which is preliminary data.</text>
</comment>
<feature type="region of interest" description="Disordered" evidence="3">
    <location>
        <begin position="66"/>
        <end position="105"/>
    </location>
</feature>
<evidence type="ECO:0000313" key="7">
    <source>
        <dbReference type="Proteomes" id="UP000730862"/>
    </source>
</evidence>
<evidence type="ECO:0000259" key="4">
    <source>
        <dbReference type="Pfam" id="PF04650"/>
    </source>
</evidence>
<feature type="region of interest" description="Disordered" evidence="3">
    <location>
        <begin position="1675"/>
        <end position="1851"/>
    </location>
</feature>
<reference evidence="6" key="1">
    <citation type="submission" date="2021-02" db="EMBL/GenBank/DDBJ databases">
        <title>Infant gut strain persistence is associated with maternal origin, phylogeny, and functional potential including surface adhesion and iron acquisition.</title>
        <authorList>
            <person name="Lou Y.C."/>
        </authorList>
    </citation>
    <scope>NUCLEOTIDE SEQUENCE</scope>
    <source>
        <strain evidence="6">L3_058_000G1_dasL3_058_000G1_concoct_72</strain>
    </source>
</reference>
<feature type="compositionally biased region" description="Basic and acidic residues" evidence="3">
    <location>
        <begin position="119"/>
        <end position="130"/>
    </location>
</feature>
<accession>A0A943LC47</accession>
<feature type="compositionally biased region" description="Polar residues" evidence="3">
    <location>
        <begin position="1788"/>
        <end position="1803"/>
    </location>
</feature>
<keyword evidence="2" id="KW-0732">Signal</keyword>
<evidence type="ECO:0000313" key="6">
    <source>
        <dbReference type="EMBL" id="MBS5965185.1"/>
    </source>
</evidence>
<dbReference type="InterPro" id="IPR044024">
    <property type="entry name" value="aRib"/>
</dbReference>
<feature type="compositionally biased region" description="Polar residues" evidence="3">
    <location>
        <begin position="1625"/>
        <end position="1639"/>
    </location>
</feature>
<dbReference type="Pfam" id="PF18938">
    <property type="entry name" value="aRib"/>
    <property type="match status" value="6"/>
</dbReference>
<feature type="domain" description="Atypical Rib" evidence="5">
    <location>
        <begin position="1448"/>
        <end position="1516"/>
    </location>
</feature>
<feature type="compositionally biased region" description="Basic and acidic residues" evidence="3">
    <location>
        <begin position="1824"/>
        <end position="1843"/>
    </location>
</feature>
<dbReference type="NCBIfam" id="TIGR01168">
    <property type="entry name" value="YSIRK_signal"/>
    <property type="match status" value="1"/>
</dbReference>
<feature type="domain" description="Atypical Rib" evidence="5">
    <location>
        <begin position="1297"/>
        <end position="1367"/>
    </location>
</feature>
<feature type="domain" description="Atypical Rib" evidence="5">
    <location>
        <begin position="1223"/>
        <end position="1291"/>
    </location>
</feature>
<evidence type="ECO:0000259" key="5">
    <source>
        <dbReference type="Pfam" id="PF18938"/>
    </source>
</evidence>
<feature type="domain" description="Atypical Rib" evidence="5">
    <location>
        <begin position="1805"/>
        <end position="1843"/>
    </location>
</feature>
<gene>
    <name evidence="6" type="ORF">KIA07_05935</name>
</gene>
<protein>
    <submittedName>
        <fullName evidence="6">InlB B-repeat-containing protein</fullName>
    </submittedName>
</protein>
<dbReference type="Gene3D" id="2.60.40.4270">
    <property type="entry name" value="Listeria-Bacteroides repeat domain"/>
    <property type="match status" value="1"/>
</dbReference>
<dbReference type="EMBL" id="JAHAIK010000015">
    <property type="protein sequence ID" value="MBS5965185.1"/>
    <property type="molecule type" value="Genomic_DNA"/>
</dbReference>
<dbReference type="InterPro" id="IPR042229">
    <property type="entry name" value="Listeria/Bacterioides_rpt_sf"/>
</dbReference>
<name>A0A943LC47_FINMA</name>
<feature type="domain" description="Atypical Rib" evidence="5">
    <location>
        <begin position="1522"/>
        <end position="1590"/>
    </location>
</feature>
<evidence type="ECO:0000256" key="1">
    <source>
        <dbReference type="ARBA" id="ARBA00004196"/>
    </source>
</evidence>
<feature type="region of interest" description="Disordered" evidence="3">
    <location>
        <begin position="111"/>
        <end position="130"/>
    </location>
</feature>
<feature type="non-terminal residue" evidence="6">
    <location>
        <position position="1851"/>
    </location>
</feature>
<dbReference type="Gene3D" id="3.10.20.890">
    <property type="match status" value="6"/>
</dbReference>
<sequence length="1851" mass="205199">MNNKKIFEKIITEKRAKCSNERPKYGLRKLTVGVVSCLLGYMMFFTPNVVAAEKVDQPQVVEAVESKEVNNGENVENEPEQPNKEVVKPTETKATDLAKTSSVAKQSAVQLRSAVSTETSKKDANETDKSTEFKLTEKQKKQLFDAGLTEEEIKFVTNEINSELAKDKDFKVDKYLEKVIELKKEGKDIGIASISGNDEFSINNEPGAETNRVSAPNANGEVDALTSATYYNKANWENKIKDESRWKVEDSQNLVRVNASDPIGMTDVDYDGIFVDANGRYVIRLLYKEKSTIASGVWYRALFNFGDLDQYIDYDLTYVVGKDEKSYPLKPFDNGTGRMLDVGRSVTPRTDNRTNLPINLVLKEGVNLGTLGNKNYIVQMRLTDSKGKRIYTYAPKKTSMDYSTYTKSTSVSLDDKVNNLFMKGGYQKDSENATYQESFMSEFIANPKEYNDKSNLGIIRTEYLGERSGNAKSPTVEGQPMAFTQAFDANLVNYFKPDDKGNIAYVTVLTLDKEASPYSHRFGIPKEKINYSSDGKLAYFVIAPEYFKKDGVNVVNIPSHDQYTMLQGVYITAIDYVVDKGEFENTFSENKTRKLDYSMISGWTNPNKDGWTIFEKVYDNEYVVPEGESYLIDTTSVPEGGQIMIRIGDDQAIIRRGQGYYNGLSTGKGAIEKITEYAKGVYEFTLREGATVKAGQKLRVYMPYTSDHTNPVNFLEMHNGTKLDQGAATLKLQKNRNINMHLYTDLPRGATFRLKYTLKGQTEEKTLVFTKPKGLGTLWQYKDSDKVLTGIPNRSILSSGGDFWINTKALEPGKDIIVEAYDENGNEIEDRKSWFKYVNIPKSDKKYTDLTWTDHSDKSSILSINKSLYTPYQLIFTNDYAEGTDDFYKDPRAFTGTNEDFMKDTKEFVGYTKYDGGKIRTLYDGKDGRLYAKVEADSNEYDKDGKLVGEDKSKMIPIPKSDIFDAQFAEDSKEYKAYQYKVDLTKMLPYHSDDTTEKPLTLLKDMKFVSTASDGSSLPSDLYENRVRSRVLFDATDGAWADGTKRAVKIAPDNINFLDQEDYKPNGFVGANVKEGTGDEFAKAPTLAGKHFLGWVTEAGKTALGNKAVVTADEFNKLAKDQIFTDETPITKHLVVYAIYSDKLSVTFDANQGKFTDGKDTTNVKVEGGSVTKPAYPTRNGFTFKGWADTKDATTPNVTEFTGITSPKTYYAVWDRTDKTPLTLNDPAITTVADTSNLTETEQEAVEAAVIKANQDLNLTKEDVVVDDDGTVTVTKDGKIGTITPDKTVEQEKVQNNFNPPKEPVEVVDKTKLTPEEKQAVKDAIKAANPDRNFKDEDITVNDDGSVKIDQGGKVGSFTPDQTVVQKDTLLKLEDPDLTEVKDPKNLTQEERDAVKDAVIVSNTGLNLSRDDITVDSKGNVTVKTSDGKTGEIPAEKTVKEKVYDLSKLNNPTITKVADDKLLVENEKQAVKDAIKAANKEFELTDNEITVEDNGRTTVTRGESSKTFEPRQTVKKDATLLDVKAPQKTEVVNINDLTEKEQEAVEQAIIDANRDLELTKEEVKINDDGSAEITKDGKTYLLGQADNVVEKLKAPKLEALKDGGVLITPTDDRADKLEITIGDKSNPQSLTATRDNNGKWTLPEGTDPSIRISETTGEVYIKSDKLNNVTEVKAVSKDGDKASNEAKVNPKDTIATSSPKVEANDDGSVTVTPPTDKDTKSVEVTYTPEGATEAKTITATKDPETGKWSVPEGSDVTVDPNTGVITVPADKVKDGTEVSAKAKDEAGNASTAGTAKTPTTADQTKPAKPATKIEVADKTNLTQTEKDAVKKAIEDANKDKFPQPKEGQQPT</sequence>
<dbReference type="Proteomes" id="UP000730862">
    <property type="component" value="Unassembled WGS sequence"/>
</dbReference>
<evidence type="ECO:0000256" key="3">
    <source>
        <dbReference type="SAM" id="MobiDB-lite"/>
    </source>
</evidence>
<dbReference type="RefSeq" id="WP_278735947.1">
    <property type="nucleotide sequence ID" value="NZ_JAHAIK010000015.1"/>
</dbReference>
<feature type="region of interest" description="Disordered" evidence="3">
    <location>
        <begin position="1625"/>
        <end position="1648"/>
    </location>
</feature>
<dbReference type="InterPro" id="IPR005877">
    <property type="entry name" value="YSIRK_signal_dom"/>
</dbReference>
<comment type="subcellular location">
    <subcellularLocation>
        <location evidence="1">Cell envelope</location>
    </subcellularLocation>
</comment>
<dbReference type="GO" id="GO:0030313">
    <property type="term" value="C:cell envelope"/>
    <property type="evidence" value="ECO:0007669"/>
    <property type="project" value="UniProtKB-SubCell"/>
</dbReference>
<proteinExistence type="predicted"/>
<feature type="compositionally biased region" description="Basic and acidic residues" evidence="3">
    <location>
        <begin position="1770"/>
        <end position="1786"/>
    </location>
</feature>
<feature type="compositionally biased region" description="Basic and acidic residues" evidence="3">
    <location>
        <begin position="81"/>
        <end position="96"/>
    </location>
</feature>
<dbReference type="InterPro" id="IPR013378">
    <property type="entry name" value="InlB-like_B-rpt"/>
</dbReference>
<feature type="compositionally biased region" description="Basic and acidic residues" evidence="3">
    <location>
        <begin position="1675"/>
        <end position="1690"/>
    </location>
</feature>
<dbReference type="Pfam" id="PF09479">
    <property type="entry name" value="Flg_new"/>
    <property type="match status" value="1"/>
</dbReference>
<feature type="domain" description="Atypical Rib" evidence="5">
    <location>
        <begin position="1373"/>
        <end position="1442"/>
    </location>
</feature>